<dbReference type="OMA" id="RNEWEEM"/>
<evidence type="ECO:0000313" key="3">
    <source>
        <dbReference type="EMBL" id="KAH9372074.1"/>
    </source>
</evidence>
<accession>A0A9J6G9C9</accession>
<dbReference type="VEuPathDB" id="VectorBase:HLOH_049438"/>
<keyword evidence="1" id="KW-0862">Zinc</keyword>
<dbReference type="Proteomes" id="UP000821853">
    <property type="component" value="Chromosome 3"/>
</dbReference>
<dbReference type="SUPFAM" id="SSF52980">
    <property type="entry name" value="Restriction endonuclease-like"/>
    <property type="match status" value="1"/>
</dbReference>
<dbReference type="OrthoDB" id="6484454at2759"/>
<reference evidence="3 4" key="1">
    <citation type="journal article" date="2020" name="Cell">
        <title>Large-Scale Comparative Analyses of Tick Genomes Elucidate Their Genetic Diversity and Vector Capacities.</title>
        <authorList>
            <consortium name="Tick Genome and Microbiome Consortium (TIGMIC)"/>
            <person name="Jia N."/>
            <person name="Wang J."/>
            <person name="Shi W."/>
            <person name="Du L."/>
            <person name="Sun Y."/>
            <person name="Zhan W."/>
            <person name="Jiang J.F."/>
            <person name="Wang Q."/>
            <person name="Zhang B."/>
            <person name="Ji P."/>
            <person name="Bell-Sakyi L."/>
            <person name="Cui X.M."/>
            <person name="Yuan T.T."/>
            <person name="Jiang B.G."/>
            <person name="Yang W.F."/>
            <person name="Lam T.T."/>
            <person name="Chang Q.C."/>
            <person name="Ding S.J."/>
            <person name="Wang X.J."/>
            <person name="Zhu J.G."/>
            <person name="Ruan X.D."/>
            <person name="Zhao L."/>
            <person name="Wei J.T."/>
            <person name="Ye R.Z."/>
            <person name="Que T.C."/>
            <person name="Du C.H."/>
            <person name="Zhou Y.H."/>
            <person name="Cheng J.X."/>
            <person name="Dai P.F."/>
            <person name="Guo W.B."/>
            <person name="Han X.H."/>
            <person name="Huang E.J."/>
            <person name="Li L.F."/>
            <person name="Wei W."/>
            <person name="Gao Y.C."/>
            <person name="Liu J.Z."/>
            <person name="Shao H.Z."/>
            <person name="Wang X."/>
            <person name="Wang C.C."/>
            <person name="Yang T.C."/>
            <person name="Huo Q.B."/>
            <person name="Li W."/>
            <person name="Chen H.Y."/>
            <person name="Chen S.E."/>
            <person name="Zhou L.G."/>
            <person name="Ni X.B."/>
            <person name="Tian J.H."/>
            <person name="Sheng Y."/>
            <person name="Liu T."/>
            <person name="Pan Y.S."/>
            <person name="Xia L.Y."/>
            <person name="Li J."/>
            <person name="Zhao F."/>
            <person name="Cao W.C."/>
        </authorList>
    </citation>
    <scope>NUCLEOTIDE SEQUENCE [LARGE SCALE GENOMIC DNA]</scope>
    <source>
        <strain evidence="3">HaeL-2018</strain>
    </source>
</reference>
<feature type="domain" description="SWIM-type" evidence="2">
    <location>
        <begin position="81"/>
        <end position="120"/>
    </location>
</feature>
<keyword evidence="1" id="KW-0479">Metal-binding</keyword>
<dbReference type="EMBL" id="JABSTR010000005">
    <property type="protein sequence ID" value="KAH9372074.1"/>
    <property type="molecule type" value="Genomic_DNA"/>
</dbReference>
<evidence type="ECO:0000256" key="1">
    <source>
        <dbReference type="PROSITE-ProRule" id="PRU00325"/>
    </source>
</evidence>
<dbReference type="Pfam" id="PF09588">
    <property type="entry name" value="YqaJ"/>
    <property type="match status" value="1"/>
</dbReference>
<dbReference type="PANTHER" id="PTHR47526">
    <property type="entry name" value="ATP-DEPENDENT DNA HELICASE"/>
    <property type="match status" value="1"/>
</dbReference>
<evidence type="ECO:0000259" key="2">
    <source>
        <dbReference type="PROSITE" id="PS50966"/>
    </source>
</evidence>
<dbReference type="GO" id="GO:0008270">
    <property type="term" value="F:zinc ion binding"/>
    <property type="evidence" value="ECO:0007669"/>
    <property type="project" value="UniProtKB-KW"/>
</dbReference>
<protein>
    <recommendedName>
        <fullName evidence="2">SWIM-type domain-containing protein</fullName>
    </recommendedName>
</protein>
<keyword evidence="1" id="KW-0863">Zinc-finger</keyword>
<name>A0A9J6G9C9_HAELO</name>
<evidence type="ECO:0000313" key="4">
    <source>
        <dbReference type="Proteomes" id="UP000821853"/>
    </source>
</evidence>
<dbReference type="InterPro" id="IPR011335">
    <property type="entry name" value="Restrct_endonuc-II-like"/>
</dbReference>
<dbReference type="Pfam" id="PF04434">
    <property type="entry name" value="SWIM"/>
    <property type="match status" value="1"/>
</dbReference>
<comment type="caution">
    <text evidence="3">The sequence shown here is derived from an EMBL/GenBank/DDBJ whole genome shotgun (WGS) entry which is preliminary data.</text>
</comment>
<dbReference type="InterPro" id="IPR007527">
    <property type="entry name" value="Znf_SWIM"/>
</dbReference>
<dbReference type="PROSITE" id="PS50966">
    <property type="entry name" value="ZF_SWIM"/>
    <property type="match status" value="1"/>
</dbReference>
<dbReference type="InterPro" id="IPR011604">
    <property type="entry name" value="PDDEXK-like_dom_sf"/>
</dbReference>
<gene>
    <name evidence="3" type="ORF">HPB48_021148</name>
</gene>
<proteinExistence type="predicted"/>
<dbReference type="GO" id="GO:0006281">
    <property type="term" value="P:DNA repair"/>
    <property type="evidence" value="ECO:0007669"/>
    <property type="project" value="UniProtKB-ARBA"/>
</dbReference>
<organism evidence="3 4">
    <name type="scientific">Haemaphysalis longicornis</name>
    <name type="common">Bush tick</name>
    <dbReference type="NCBI Taxonomy" id="44386"/>
    <lineage>
        <taxon>Eukaryota</taxon>
        <taxon>Metazoa</taxon>
        <taxon>Ecdysozoa</taxon>
        <taxon>Arthropoda</taxon>
        <taxon>Chelicerata</taxon>
        <taxon>Arachnida</taxon>
        <taxon>Acari</taxon>
        <taxon>Parasitiformes</taxon>
        <taxon>Ixodida</taxon>
        <taxon>Ixodoidea</taxon>
        <taxon>Ixodidae</taxon>
        <taxon>Haemaphysalinae</taxon>
        <taxon>Haemaphysalis</taxon>
    </lineage>
</organism>
<dbReference type="InterPro" id="IPR019080">
    <property type="entry name" value="YqaJ_viral_recombinase"/>
</dbReference>
<dbReference type="CDD" id="cd22343">
    <property type="entry name" value="PDDEXK_lambda_exonuclease-like"/>
    <property type="match status" value="1"/>
</dbReference>
<dbReference type="AlphaFoldDB" id="A0A9J6G9C9"/>
<dbReference type="PANTHER" id="PTHR47526:SF3">
    <property type="entry name" value="PHD-TYPE DOMAIN-CONTAINING PROTEIN"/>
    <property type="match status" value="1"/>
</dbReference>
<keyword evidence="4" id="KW-1185">Reference proteome</keyword>
<sequence length="516" mass="58017">MASSRWVRDLSVLPTLSDATVTNFCTENDASLRQQRRAYNFTVEAYAEPSSVATCMPDVSCGLVHARGTCFRSQKKAGAPYQVQVTLDRSSGVVKATTCQCPAGSGGACSHVLALLRLLVLLQQHGYKEPPPVLSCTELPQRWRRPRHEGIKPTSVQSVDWRSVHEGGREVPKSVNLCGAQSKDDERVLQSCKKFGERLMALGKTSFAAVLLSDPGAMVSTKFGLAPSGSPATYHQGHQPSGFTTWLGNLSPGNRLSLPLPRLDFFEDSVQREFQGDFSSREKAILDEARDLEKNTRQHSQSETWVRARRHRLTASAFGKVLMRQSWTQKGLHHLLDPKDLSRVLPIQYGRRNEAAATHRYTNVLRKLGHDVTVEHCGLFVDPASPWLGATPDRLVFDPEEGTFGVLEVKCPYSLTGSDPKTVPDNENFYMQFTNGSEPCLLRVHEYYQQLVGQMALTGCQWGDFAVFSEKWIANKRIRFENSEWEAMKARLDFFFNDMLRYFCETWEHLASVLFF</sequence>
<dbReference type="Gene3D" id="3.90.320.10">
    <property type="match status" value="1"/>
</dbReference>